<evidence type="ECO:0000256" key="3">
    <source>
        <dbReference type="SAM" id="MobiDB-lite"/>
    </source>
</evidence>
<keyword evidence="4" id="KW-1133">Transmembrane helix</keyword>
<evidence type="ECO:0000256" key="2">
    <source>
        <dbReference type="ARBA" id="ARBA00023157"/>
    </source>
</evidence>
<feature type="transmembrane region" description="Helical" evidence="4">
    <location>
        <begin position="361"/>
        <end position="383"/>
    </location>
</feature>
<accession>A0A069DMP0</accession>
<dbReference type="InterPro" id="IPR001507">
    <property type="entry name" value="ZP_dom"/>
</dbReference>
<dbReference type="Gene3D" id="2.60.40.3210">
    <property type="entry name" value="Zona pellucida, ZP-N domain"/>
    <property type="match status" value="1"/>
</dbReference>
<dbReference type="InterPro" id="IPR055355">
    <property type="entry name" value="ZP-C"/>
</dbReference>
<organism evidence="7">
    <name type="scientific">Clytia hemisphaerica</name>
    <dbReference type="NCBI Taxonomy" id="252671"/>
    <lineage>
        <taxon>Eukaryota</taxon>
        <taxon>Metazoa</taxon>
        <taxon>Cnidaria</taxon>
        <taxon>Hydrozoa</taxon>
        <taxon>Hydroidolina</taxon>
        <taxon>Leptothecata</taxon>
        <taxon>Obeliida</taxon>
        <taxon>Clytiidae</taxon>
        <taxon>Clytia</taxon>
    </lineage>
</organism>
<keyword evidence="4" id="KW-0812">Transmembrane</keyword>
<feature type="region of interest" description="Disordered" evidence="3">
    <location>
        <begin position="389"/>
        <end position="411"/>
    </location>
</feature>
<dbReference type="Pfam" id="PF00100">
    <property type="entry name" value="Zona_pellucida"/>
    <property type="match status" value="1"/>
</dbReference>
<proteinExistence type="evidence at transcript level"/>
<dbReference type="SMART" id="SM00241">
    <property type="entry name" value="ZP"/>
    <property type="match status" value="1"/>
</dbReference>
<name>A0A069DMP0_9CNID</name>
<dbReference type="PROSITE" id="PS51034">
    <property type="entry name" value="ZP_2"/>
    <property type="match status" value="1"/>
</dbReference>
<dbReference type="PANTHER" id="PTHR14002">
    <property type="entry name" value="ENDOGLIN/TGF-BETA RECEPTOR TYPE III"/>
    <property type="match status" value="1"/>
</dbReference>
<keyword evidence="1 5" id="KW-0732">Signal</keyword>
<dbReference type="Gene3D" id="2.60.40.4100">
    <property type="entry name" value="Zona pellucida, ZP-C domain"/>
    <property type="match status" value="1"/>
</dbReference>
<evidence type="ECO:0000256" key="1">
    <source>
        <dbReference type="ARBA" id="ARBA00022729"/>
    </source>
</evidence>
<dbReference type="Pfam" id="PF23344">
    <property type="entry name" value="ZP-N"/>
    <property type="match status" value="1"/>
</dbReference>
<evidence type="ECO:0000259" key="6">
    <source>
        <dbReference type="PROSITE" id="PS51034"/>
    </source>
</evidence>
<dbReference type="InterPro" id="IPR055356">
    <property type="entry name" value="ZP-N"/>
</dbReference>
<feature type="signal peptide" evidence="5">
    <location>
        <begin position="1"/>
        <end position="25"/>
    </location>
</feature>
<keyword evidence="2" id="KW-1015">Disulfide bond</keyword>
<dbReference type="InterPro" id="IPR042235">
    <property type="entry name" value="ZP-C_dom"/>
</dbReference>
<dbReference type="AlphaFoldDB" id="A0A069DMP0"/>
<evidence type="ECO:0000313" key="7">
    <source>
        <dbReference type="EMBL" id="JAC85095.1"/>
    </source>
</evidence>
<reference evidence="7" key="1">
    <citation type="journal article" date="2014" name="PLoS Genet.">
        <title>Differential Responses to Wnt and PCP Disruption Predict Expression and Developmental Function of Conserved and Novel Genes in a Cnidarian.</title>
        <authorList>
            <person name="Lapebie P."/>
            <person name="Ruggiero A."/>
            <person name="Barreau C."/>
            <person name="Chevalier S."/>
            <person name="Chang P."/>
            <person name="Dru P."/>
            <person name="Houliston E."/>
            <person name="Momose T."/>
        </authorList>
    </citation>
    <scope>NUCLEOTIDE SEQUENCE</scope>
</reference>
<dbReference type="EMBL" id="GBGP01000088">
    <property type="protein sequence ID" value="JAC85095.1"/>
    <property type="molecule type" value="mRNA"/>
</dbReference>
<feature type="chain" id="PRO_5001663311" evidence="5">
    <location>
        <begin position="26"/>
        <end position="411"/>
    </location>
</feature>
<sequence length="411" mass="46158">MHSRNMTGLWLSMICISYLSMTVQAESNTTKKDFSIECDTEKMTIYILKDKISIPESDISQYNVSWNDPTCGPSEQSNETYLVLEAGYSSCGTKAVVEGDHVIFKNKVSINLNKTNAYQNDLLERIDTFATYSVECNVPQGVNVTHENGVNITKTADLVEGVSSSTDEFTVSMNLHKSSNFNESLTYPAVIDRLGRFNLELEIDTVANLYIIPRDCHGTSTSDRDDVIQEAIVTDGCPNADHVFKEESTADNGKKFRFSLNVFRFKNSNGMVYIHCSAHICLRNSNETKCQFGCGENNRRRRRSVEDNALTQLNDDLSKDYDIRTGLIIVTENSKNDDNSFQQDTQETSNNAQFFQTTSNIILIAIILVMLTFVCSLLVFIGLRRHRSGSKRYGVPGSPSKMELSSTENRN</sequence>
<evidence type="ECO:0000256" key="5">
    <source>
        <dbReference type="SAM" id="SignalP"/>
    </source>
</evidence>
<dbReference type="PANTHER" id="PTHR14002:SF54">
    <property type="entry name" value="ZONA PELLUCIDA SPERM-BINDING PROTEIN 2"/>
    <property type="match status" value="1"/>
</dbReference>
<keyword evidence="4" id="KW-0472">Membrane</keyword>
<evidence type="ECO:0000256" key="4">
    <source>
        <dbReference type="SAM" id="Phobius"/>
    </source>
</evidence>
<protein>
    <submittedName>
        <fullName evidence="7">Zona pellucida containing protein</fullName>
    </submittedName>
</protein>
<feature type="domain" description="ZP" evidence="6">
    <location>
        <begin position="37"/>
        <end position="297"/>
    </location>
</feature>